<organism evidence="1 2">
    <name type="scientific">Streptomyces naganishii JCM 4654</name>
    <dbReference type="NCBI Taxonomy" id="1306179"/>
    <lineage>
        <taxon>Bacteria</taxon>
        <taxon>Bacillati</taxon>
        <taxon>Actinomycetota</taxon>
        <taxon>Actinomycetes</taxon>
        <taxon>Kitasatosporales</taxon>
        <taxon>Streptomycetaceae</taxon>
        <taxon>Streptomyces</taxon>
    </lineage>
</organism>
<dbReference type="EMBL" id="BMVF01000008">
    <property type="protein sequence ID" value="GHD90143.1"/>
    <property type="molecule type" value="Genomic_DNA"/>
</dbReference>
<dbReference type="AlphaFoldDB" id="A0A918Y3Z9"/>
<gene>
    <name evidence="1" type="ORF">GCM10010508_33690</name>
</gene>
<accession>A0A918Y3Z9</accession>
<keyword evidence="2" id="KW-1185">Reference proteome</keyword>
<sequence>MNTREVEQTVAWMCVPGHSGAEAHGAVIPLRAGRFGGEWPDVMPCDLGHGAAPHVTCGTRLWVCDLRHAPLEHAALEHAPLEHAALEHAALGQVWQVT</sequence>
<evidence type="ECO:0000313" key="1">
    <source>
        <dbReference type="EMBL" id="GHD90143.1"/>
    </source>
</evidence>
<evidence type="ECO:0000313" key="2">
    <source>
        <dbReference type="Proteomes" id="UP000608955"/>
    </source>
</evidence>
<name>A0A918Y3Z9_9ACTN</name>
<protein>
    <submittedName>
        <fullName evidence="1">Uncharacterized protein</fullName>
    </submittedName>
</protein>
<reference evidence="1" key="2">
    <citation type="submission" date="2020-09" db="EMBL/GenBank/DDBJ databases">
        <authorList>
            <person name="Sun Q."/>
            <person name="Ohkuma M."/>
        </authorList>
    </citation>
    <scope>NUCLEOTIDE SEQUENCE</scope>
    <source>
        <strain evidence="1">JCM 4654</strain>
    </source>
</reference>
<dbReference type="Proteomes" id="UP000608955">
    <property type="component" value="Unassembled WGS sequence"/>
</dbReference>
<comment type="caution">
    <text evidence="1">The sequence shown here is derived from an EMBL/GenBank/DDBJ whole genome shotgun (WGS) entry which is preliminary data.</text>
</comment>
<proteinExistence type="predicted"/>
<reference evidence="1" key="1">
    <citation type="journal article" date="2014" name="Int. J. Syst. Evol. Microbiol.">
        <title>Complete genome sequence of Corynebacterium casei LMG S-19264T (=DSM 44701T), isolated from a smear-ripened cheese.</title>
        <authorList>
            <consortium name="US DOE Joint Genome Institute (JGI-PGF)"/>
            <person name="Walter F."/>
            <person name="Albersmeier A."/>
            <person name="Kalinowski J."/>
            <person name="Ruckert C."/>
        </authorList>
    </citation>
    <scope>NUCLEOTIDE SEQUENCE</scope>
    <source>
        <strain evidence="1">JCM 4654</strain>
    </source>
</reference>